<feature type="transmembrane region" description="Helical" evidence="1">
    <location>
        <begin position="269"/>
        <end position="290"/>
    </location>
</feature>
<feature type="transmembrane region" description="Helical" evidence="1">
    <location>
        <begin position="207"/>
        <end position="229"/>
    </location>
</feature>
<feature type="transmembrane region" description="Helical" evidence="1">
    <location>
        <begin position="132"/>
        <end position="152"/>
    </location>
</feature>
<accession>A0ABU6KEN0</accession>
<evidence type="ECO:0000313" key="3">
    <source>
        <dbReference type="Proteomes" id="UP001335737"/>
    </source>
</evidence>
<feature type="transmembrane region" description="Helical" evidence="1">
    <location>
        <begin position="74"/>
        <end position="93"/>
    </location>
</feature>
<keyword evidence="1" id="KW-0472">Membrane</keyword>
<proteinExistence type="predicted"/>
<feature type="transmembrane region" description="Helical" evidence="1">
    <location>
        <begin position="310"/>
        <end position="330"/>
    </location>
</feature>
<feature type="transmembrane region" description="Helical" evidence="1">
    <location>
        <begin position="342"/>
        <end position="361"/>
    </location>
</feature>
<keyword evidence="3" id="KW-1185">Reference proteome</keyword>
<feature type="transmembrane region" description="Helical" evidence="1">
    <location>
        <begin position="99"/>
        <end position="120"/>
    </location>
</feature>
<keyword evidence="1" id="KW-0812">Transmembrane</keyword>
<reference evidence="2 3" key="1">
    <citation type="journal article" date="2024" name="Int. J. Syst. Evol. Microbiol.">
        <title>Virgibacillus tibetensis sp. nov., isolated from salt lake on the Tibetan Plateau of China.</title>
        <authorList>
            <person name="Phurbu D."/>
            <person name="Liu Z.-X."/>
            <person name="Wang R."/>
            <person name="Zheng Y.-Y."/>
            <person name="Liu H.-C."/>
            <person name="Zhou Y.-G."/>
            <person name="Yu Y.-J."/>
            <person name="Li A.-H."/>
        </authorList>
    </citation>
    <scope>NUCLEOTIDE SEQUENCE [LARGE SCALE GENOMIC DNA]</scope>
    <source>
        <strain evidence="2 3">C22-A2</strain>
    </source>
</reference>
<dbReference type="RefSeq" id="WP_327607209.1">
    <property type="nucleotide sequence ID" value="NZ_JARZFX010000003.1"/>
</dbReference>
<evidence type="ECO:0000313" key="2">
    <source>
        <dbReference type="EMBL" id="MEC5423640.1"/>
    </source>
</evidence>
<feature type="transmembrane region" description="Helical" evidence="1">
    <location>
        <begin position="235"/>
        <end position="257"/>
    </location>
</feature>
<comment type="caution">
    <text evidence="2">The sequence shown here is derived from an EMBL/GenBank/DDBJ whole genome shotgun (WGS) entry which is preliminary data.</text>
</comment>
<protein>
    <submittedName>
        <fullName evidence="2">Uncharacterized protein</fullName>
    </submittedName>
</protein>
<feature type="transmembrane region" description="Helical" evidence="1">
    <location>
        <begin position="172"/>
        <end position="195"/>
    </location>
</feature>
<feature type="transmembrane region" description="Helical" evidence="1">
    <location>
        <begin position="381"/>
        <end position="401"/>
    </location>
</feature>
<organism evidence="2 3">
    <name type="scientific">Virgibacillus tibetensis</name>
    <dbReference type="NCBI Taxonomy" id="3042313"/>
    <lineage>
        <taxon>Bacteria</taxon>
        <taxon>Bacillati</taxon>
        <taxon>Bacillota</taxon>
        <taxon>Bacilli</taxon>
        <taxon>Bacillales</taxon>
        <taxon>Bacillaceae</taxon>
        <taxon>Virgibacillus</taxon>
    </lineage>
</organism>
<dbReference type="EMBL" id="JARZFX010000003">
    <property type="protein sequence ID" value="MEC5423640.1"/>
    <property type="molecule type" value="Genomic_DNA"/>
</dbReference>
<dbReference type="Proteomes" id="UP001335737">
    <property type="component" value="Unassembled WGS sequence"/>
</dbReference>
<gene>
    <name evidence="2" type="ORF">QGM71_09065</name>
</gene>
<name>A0ABU6KEN0_9BACI</name>
<feature type="transmembrane region" description="Helical" evidence="1">
    <location>
        <begin position="44"/>
        <end position="65"/>
    </location>
</feature>
<keyword evidence="1" id="KW-1133">Transmembrane helix</keyword>
<evidence type="ECO:0000256" key="1">
    <source>
        <dbReference type="SAM" id="Phobius"/>
    </source>
</evidence>
<sequence>MPKVFIHFTFFFFVLTAVSGVWMRAIPFFSSSTLPYTNILHAHSHIAILGWTFTGVFIVFLTILWPTIKQPRQAVVLLISLFITSFLMFIAFLYQGYGIYSIILSVVHIFVEYWTAVFIYRESKAQRFLPSTVFLFIKGSLLTLVISSIGPFSLGYISAAGLNESYISDMAIYFYLHFQYNGWLYLILIGLFLLILHSKKIPVNQRLLTFGFWLYFISLFPGYFLSILWVDNGGIYNFLATAGSIGQWVAILCTLLAFTGSRRHVRKSFSTLTIVLLSITFSLLFAKSTMELGLISPTLASLIYDTRSIIIGYLHFTLLGFVSIFILAQYQMVHLLTVNTYTIYGFALFLTGFVLNELFLFSHGLMQWLRLQPITFHTQGLFASSLLLLTGITLLWISRCFNKNS</sequence>